<feature type="non-terminal residue" evidence="2">
    <location>
        <position position="1"/>
    </location>
</feature>
<organism evidence="2">
    <name type="scientific">uncultured Gemmatimonadota bacterium</name>
    <dbReference type="NCBI Taxonomy" id="203437"/>
    <lineage>
        <taxon>Bacteria</taxon>
        <taxon>Pseudomonadati</taxon>
        <taxon>Gemmatimonadota</taxon>
        <taxon>environmental samples</taxon>
    </lineage>
</organism>
<name>A0A6J4KFM1_9BACT</name>
<feature type="region of interest" description="Disordered" evidence="1">
    <location>
        <begin position="1"/>
        <end position="111"/>
    </location>
</feature>
<accession>A0A6J4KFM1</accession>
<sequence length="369" mass="39552">VPRTGLLAPALPVRARRPLPGRAGGRRAPRGLLLHHQPPHLRPPGRRVAAPARPAHGLRPGAGRGRRAPRGGSALRARRAARGHGLRRGRLGGDLRAHHGAGGQPGPGARGRVQIHVVRGLAREADGLQRDGAHPGGRAGARRAFRVGGGPRRPPFAGPRHALLVHPQRLRGRALRRQRGGRARHRVGHHGHHAGDERAGRAAGGGARLPYARHQPGARGGLHPRGGGAGGRHRRHHARPGDPRRPLRPGRVHPRRRAAAGHHHRRDRGAGDDEGAHAPRHGGDDDRHGAALHRHRQHAPLLRLPRGDGGGAPHDHHLRGLVGVPGLQAQGPRHPPGIRRHHQRAGLPPRPAPLRGDRGRRPPARRSRL</sequence>
<feature type="compositionally biased region" description="Basic residues" evidence="1">
    <location>
        <begin position="76"/>
        <end position="90"/>
    </location>
</feature>
<feature type="compositionally biased region" description="Low complexity" evidence="1">
    <location>
        <begin position="46"/>
        <end position="61"/>
    </location>
</feature>
<feature type="compositionally biased region" description="Low complexity" evidence="1">
    <location>
        <begin position="1"/>
        <end position="13"/>
    </location>
</feature>
<feature type="compositionally biased region" description="Basic residues" evidence="1">
    <location>
        <begin position="14"/>
        <end position="29"/>
    </location>
</feature>
<feature type="region of interest" description="Disordered" evidence="1">
    <location>
        <begin position="177"/>
        <end position="369"/>
    </location>
</feature>
<evidence type="ECO:0000313" key="2">
    <source>
        <dbReference type="EMBL" id="CAA9303691.1"/>
    </source>
</evidence>
<proteinExistence type="predicted"/>
<feature type="compositionally biased region" description="Basic and acidic residues" evidence="1">
    <location>
        <begin position="268"/>
        <end position="289"/>
    </location>
</feature>
<feature type="compositionally biased region" description="Gly residues" evidence="1">
    <location>
        <begin position="218"/>
        <end position="230"/>
    </location>
</feature>
<dbReference type="EMBL" id="CADCTW010000039">
    <property type="protein sequence ID" value="CAA9303691.1"/>
    <property type="molecule type" value="Genomic_DNA"/>
</dbReference>
<feature type="compositionally biased region" description="Basic residues" evidence="1">
    <location>
        <begin position="177"/>
        <end position="192"/>
    </location>
</feature>
<protein>
    <submittedName>
        <fullName evidence="2">Uncharacterized protein</fullName>
    </submittedName>
</protein>
<feature type="non-terminal residue" evidence="2">
    <location>
        <position position="369"/>
    </location>
</feature>
<feature type="compositionally biased region" description="Gly residues" evidence="1">
    <location>
        <begin position="100"/>
        <end position="109"/>
    </location>
</feature>
<evidence type="ECO:0000256" key="1">
    <source>
        <dbReference type="SAM" id="MobiDB-lite"/>
    </source>
</evidence>
<feature type="compositionally biased region" description="Basic residues" evidence="1">
    <location>
        <begin position="246"/>
        <end position="267"/>
    </location>
</feature>
<gene>
    <name evidence="2" type="ORF">AVDCRST_MAG68-878</name>
</gene>
<dbReference type="AlphaFoldDB" id="A0A6J4KFM1"/>
<reference evidence="2" key="1">
    <citation type="submission" date="2020-02" db="EMBL/GenBank/DDBJ databases">
        <authorList>
            <person name="Meier V. D."/>
        </authorList>
    </citation>
    <scope>NUCLEOTIDE SEQUENCE</scope>
    <source>
        <strain evidence="2">AVDCRST_MAG68</strain>
    </source>
</reference>